<evidence type="ECO:0000313" key="1">
    <source>
        <dbReference type="EMBL" id="PKK74108.1"/>
    </source>
</evidence>
<protein>
    <submittedName>
        <fullName evidence="1">Uncharacterized protein</fullName>
    </submittedName>
</protein>
<comment type="caution">
    <text evidence="1">The sequence shown here is derived from an EMBL/GenBank/DDBJ whole genome shotgun (WGS) entry which is preliminary data.</text>
</comment>
<organism evidence="1 2">
    <name type="scientific">Rhizophagus irregularis</name>
    <dbReference type="NCBI Taxonomy" id="588596"/>
    <lineage>
        <taxon>Eukaryota</taxon>
        <taxon>Fungi</taxon>
        <taxon>Fungi incertae sedis</taxon>
        <taxon>Mucoromycota</taxon>
        <taxon>Glomeromycotina</taxon>
        <taxon>Glomeromycetes</taxon>
        <taxon>Glomerales</taxon>
        <taxon>Glomeraceae</taxon>
        <taxon>Rhizophagus</taxon>
    </lineage>
</organism>
<gene>
    <name evidence="1" type="ORF">RhiirC2_821819</name>
</gene>
<proteinExistence type="predicted"/>
<name>A0A2N1NJP9_9GLOM</name>
<dbReference type="Proteomes" id="UP000233469">
    <property type="component" value="Unassembled WGS sequence"/>
</dbReference>
<dbReference type="EMBL" id="LLXL01000325">
    <property type="protein sequence ID" value="PKK74108.1"/>
    <property type="molecule type" value="Genomic_DNA"/>
</dbReference>
<reference evidence="1 2" key="2">
    <citation type="submission" date="2017-10" db="EMBL/GenBank/DDBJ databases">
        <title>Extensive intraspecific genome diversity in a model arbuscular mycorrhizal fungus.</title>
        <authorList>
            <person name="Chen E.C.H."/>
            <person name="Morin E."/>
            <person name="Baudet D."/>
            <person name="Noel J."/>
            <person name="Ndikumana S."/>
            <person name="Charron P."/>
            <person name="St-Onge C."/>
            <person name="Giorgi J."/>
            <person name="Grigoriev I.V."/>
            <person name="Roux C."/>
            <person name="Martin F.M."/>
            <person name="Corradi N."/>
        </authorList>
    </citation>
    <scope>NUCLEOTIDE SEQUENCE [LARGE SCALE GENOMIC DNA]</scope>
    <source>
        <strain evidence="1 2">C2</strain>
    </source>
</reference>
<sequence length="181" mass="19273">MGVWAGSVGVWVGSVGLRVGWECGFAWVWVWVGSVRYVGLCVGLGVGWECGFAWCGCLGWECGFGYVGWECGFGWVWVWVWVWVGSAGVWVGSVGLGGFGCGLECGFACCGCLGWECGFGWVWVWVGSVGLRGVGVWGLGVGLIVMRSFVVAENSKNYVGWECVGLEITKSEGGDLAVYGC</sequence>
<evidence type="ECO:0000313" key="2">
    <source>
        <dbReference type="Proteomes" id="UP000233469"/>
    </source>
</evidence>
<dbReference type="AlphaFoldDB" id="A0A2N1NJP9"/>
<accession>A0A2N1NJP9</accession>
<reference evidence="1 2" key="1">
    <citation type="submission" date="2016-04" db="EMBL/GenBank/DDBJ databases">
        <title>Genome analyses suggest a sexual origin of heterokaryosis in a supposedly ancient asexual fungus.</title>
        <authorList>
            <person name="Ropars J."/>
            <person name="Sedzielewska K."/>
            <person name="Noel J."/>
            <person name="Charron P."/>
            <person name="Farinelli L."/>
            <person name="Marton T."/>
            <person name="Kruger M."/>
            <person name="Pelin A."/>
            <person name="Brachmann A."/>
            <person name="Corradi N."/>
        </authorList>
    </citation>
    <scope>NUCLEOTIDE SEQUENCE [LARGE SCALE GENOMIC DNA]</scope>
    <source>
        <strain evidence="1 2">C2</strain>
    </source>
</reference>